<evidence type="ECO:0000256" key="10">
    <source>
        <dbReference type="SAM" id="Phobius"/>
    </source>
</evidence>
<feature type="domain" description="G-protein coupled receptors family 1 profile" evidence="11">
    <location>
        <begin position="28"/>
        <end position="254"/>
    </location>
</feature>
<dbReference type="PROSITE" id="PS50262">
    <property type="entry name" value="G_PROTEIN_RECEP_F1_2"/>
    <property type="match status" value="1"/>
</dbReference>
<name>A7RV12_NEMVE</name>
<evidence type="ECO:0000256" key="1">
    <source>
        <dbReference type="ARBA" id="ARBA00004651"/>
    </source>
</evidence>
<evidence type="ECO:0000256" key="6">
    <source>
        <dbReference type="ARBA" id="ARBA00023136"/>
    </source>
</evidence>
<dbReference type="CDD" id="cd00637">
    <property type="entry name" value="7tm_classA_rhodopsin-like"/>
    <property type="match status" value="1"/>
</dbReference>
<dbReference type="PANTHER" id="PTHR24246:SF27">
    <property type="entry name" value="ADENOSINE RECEPTOR, ISOFORM A"/>
    <property type="match status" value="1"/>
</dbReference>
<dbReference type="Proteomes" id="UP000001593">
    <property type="component" value="Unassembled WGS sequence"/>
</dbReference>
<keyword evidence="7" id="KW-0675">Receptor</keyword>
<evidence type="ECO:0000256" key="2">
    <source>
        <dbReference type="ARBA" id="ARBA00022475"/>
    </source>
</evidence>
<evidence type="ECO:0000256" key="9">
    <source>
        <dbReference type="ARBA" id="ARBA00023224"/>
    </source>
</evidence>
<dbReference type="HOGENOM" id="CLU_009579_16_2_1"/>
<dbReference type="GO" id="GO:0001609">
    <property type="term" value="F:G protein-coupled adenosine receptor activity"/>
    <property type="evidence" value="ECO:0000318"/>
    <property type="project" value="GO_Central"/>
</dbReference>
<dbReference type="InterPro" id="IPR017452">
    <property type="entry name" value="GPCR_Rhodpsn_7TM"/>
</dbReference>
<keyword evidence="13" id="KW-1185">Reference proteome</keyword>
<organism evidence="12 13">
    <name type="scientific">Nematostella vectensis</name>
    <name type="common">Starlet sea anemone</name>
    <dbReference type="NCBI Taxonomy" id="45351"/>
    <lineage>
        <taxon>Eukaryota</taxon>
        <taxon>Metazoa</taxon>
        <taxon>Cnidaria</taxon>
        <taxon>Anthozoa</taxon>
        <taxon>Hexacorallia</taxon>
        <taxon>Actiniaria</taxon>
        <taxon>Edwardsiidae</taxon>
        <taxon>Nematostella</taxon>
    </lineage>
</organism>
<feature type="transmembrane region" description="Helical" evidence="10">
    <location>
        <begin position="124"/>
        <end position="144"/>
    </location>
</feature>
<keyword evidence="3 10" id="KW-0812">Transmembrane</keyword>
<evidence type="ECO:0000313" key="13">
    <source>
        <dbReference type="Proteomes" id="UP000001593"/>
    </source>
</evidence>
<protein>
    <recommendedName>
        <fullName evidence="11">G-protein coupled receptors family 1 profile domain-containing protein</fullName>
    </recommendedName>
</protein>
<dbReference type="PANTHER" id="PTHR24246">
    <property type="entry name" value="OLFACTORY RECEPTOR AND ADENOSINE RECEPTOR"/>
    <property type="match status" value="1"/>
</dbReference>
<accession>A7RV12</accession>
<keyword evidence="4 10" id="KW-1133">Transmembrane helix</keyword>
<dbReference type="AlphaFoldDB" id="A7RV12"/>
<feature type="transmembrane region" description="Helical" evidence="10">
    <location>
        <begin position="49"/>
        <end position="75"/>
    </location>
</feature>
<evidence type="ECO:0000256" key="7">
    <source>
        <dbReference type="ARBA" id="ARBA00023170"/>
    </source>
</evidence>
<proteinExistence type="predicted"/>
<dbReference type="GO" id="GO:0007186">
    <property type="term" value="P:G protein-coupled receptor signaling pathway"/>
    <property type="evidence" value="ECO:0000318"/>
    <property type="project" value="GO_Central"/>
</dbReference>
<feature type="transmembrane region" description="Helical" evidence="10">
    <location>
        <begin position="238"/>
        <end position="257"/>
    </location>
</feature>
<comment type="subcellular location">
    <subcellularLocation>
        <location evidence="1">Cell membrane</location>
        <topology evidence="1">Multi-pass membrane protein</topology>
    </subcellularLocation>
</comment>
<feature type="transmembrane region" description="Helical" evidence="10">
    <location>
        <begin position="87"/>
        <end position="104"/>
    </location>
</feature>
<evidence type="ECO:0000259" key="11">
    <source>
        <dbReference type="PROSITE" id="PS50262"/>
    </source>
</evidence>
<sequence>MANKTGFDVESPYLAKAQLTEASVIVLVNSLALAVFLSKKFRVKKSSYLLVNLTVADLTVGIALLTTSICKIFLLGDEIAVDLSTRVGYLAVDGSLCSFIVIAIERTYAVFSPFKHRLLENKHYALLISISWILSFLANIHIVLNSRKHYFFLKVLMSLNMVIVGVGVLVTISCYLAIWIKLRFNKPFLNRRAVPDTRKLTKTLFIVTAASFLSYYPATFTVVYALWYDTRVEELFPYLEIVMYSNSFINFLVYSFGMEEFRKVLQEFLRKCIPRKWCTPSAQKEIPSYLNQQESRGQPSLIMMSTFDSS</sequence>
<keyword evidence="5" id="KW-0297">G-protein coupled receptor</keyword>
<dbReference type="PhylomeDB" id="A7RV12"/>
<evidence type="ECO:0000313" key="12">
    <source>
        <dbReference type="EMBL" id="EDO44666.1"/>
    </source>
</evidence>
<feature type="transmembrane region" description="Helical" evidence="10">
    <location>
        <begin position="203"/>
        <end position="226"/>
    </location>
</feature>
<feature type="transmembrane region" description="Helical" evidence="10">
    <location>
        <begin position="156"/>
        <end position="182"/>
    </location>
</feature>
<evidence type="ECO:0000256" key="8">
    <source>
        <dbReference type="ARBA" id="ARBA00023180"/>
    </source>
</evidence>
<keyword evidence="6 10" id="KW-0472">Membrane</keyword>
<dbReference type="PRINTS" id="PR00237">
    <property type="entry name" value="GPCRRHODOPSN"/>
</dbReference>
<reference evidence="12 13" key="1">
    <citation type="journal article" date="2007" name="Science">
        <title>Sea anemone genome reveals ancestral eumetazoan gene repertoire and genomic organization.</title>
        <authorList>
            <person name="Putnam N.H."/>
            <person name="Srivastava M."/>
            <person name="Hellsten U."/>
            <person name="Dirks B."/>
            <person name="Chapman J."/>
            <person name="Salamov A."/>
            <person name="Terry A."/>
            <person name="Shapiro H."/>
            <person name="Lindquist E."/>
            <person name="Kapitonov V.V."/>
            <person name="Jurka J."/>
            <person name="Genikhovich G."/>
            <person name="Grigoriev I.V."/>
            <person name="Lucas S.M."/>
            <person name="Steele R.E."/>
            <person name="Finnerty J.R."/>
            <person name="Technau U."/>
            <person name="Martindale M.Q."/>
            <person name="Rokhsar D.S."/>
        </authorList>
    </citation>
    <scope>NUCLEOTIDE SEQUENCE [LARGE SCALE GENOMIC DNA]</scope>
    <source>
        <strain evidence="13">CH2 X CH6</strain>
    </source>
</reference>
<gene>
    <name evidence="12" type="ORF">NEMVEDRAFT_v1g202554</name>
</gene>
<dbReference type="eggNOG" id="ENOG502QQUE">
    <property type="taxonomic scope" value="Eukaryota"/>
</dbReference>
<evidence type="ECO:0000256" key="5">
    <source>
        <dbReference type="ARBA" id="ARBA00023040"/>
    </source>
</evidence>
<evidence type="ECO:0000256" key="3">
    <source>
        <dbReference type="ARBA" id="ARBA00022692"/>
    </source>
</evidence>
<dbReference type="SUPFAM" id="SSF81321">
    <property type="entry name" value="Family A G protein-coupled receptor-like"/>
    <property type="match status" value="1"/>
</dbReference>
<dbReference type="Gene3D" id="1.20.1070.10">
    <property type="entry name" value="Rhodopsin 7-helix transmembrane proteins"/>
    <property type="match status" value="1"/>
</dbReference>
<dbReference type="KEGG" id="nve:5516676"/>
<dbReference type="EMBL" id="DS469542">
    <property type="protein sequence ID" value="EDO44666.1"/>
    <property type="molecule type" value="Genomic_DNA"/>
</dbReference>
<dbReference type="OMA" id="TTSICKI"/>
<keyword evidence="2" id="KW-1003">Cell membrane</keyword>
<keyword evidence="9" id="KW-0807">Transducer</keyword>
<dbReference type="Pfam" id="PF00001">
    <property type="entry name" value="7tm_1"/>
    <property type="match status" value="1"/>
</dbReference>
<evidence type="ECO:0000256" key="4">
    <source>
        <dbReference type="ARBA" id="ARBA00022989"/>
    </source>
</evidence>
<keyword evidence="8" id="KW-0325">Glycoprotein</keyword>
<dbReference type="GO" id="GO:0005886">
    <property type="term" value="C:plasma membrane"/>
    <property type="evidence" value="ECO:0000318"/>
    <property type="project" value="GO_Central"/>
</dbReference>
<dbReference type="InParanoid" id="A7RV12"/>
<feature type="transmembrane region" description="Helical" evidence="10">
    <location>
        <begin position="20"/>
        <end position="37"/>
    </location>
</feature>
<dbReference type="InterPro" id="IPR000276">
    <property type="entry name" value="GPCR_Rhodpsn"/>
</dbReference>